<evidence type="ECO:0000259" key="6">
    <source>
        <dbReference type="PROSITE" id="PS51764"/>
    </source>
</evidence>
<dbReference type="AlphaFoldDB" id="A0AA52EJC9"/>
<feature type="domain" description="GH26" evidence="6">
    <location>
        <begin position="18"/>
        <end position="368"/>
    </location>
</feature>
<feature type="active site" description="Nucleophile" evidence="4">
    <location>
        <position position="279"/>
    </location>
</feature>
<reference evidence="7" key="1">
    <citation type="submission" date="2023-04" db="EMBL/GenBank/DDBJ databases">
        <title>Complete genome sequence of Temperatibacter marinus.</title>
        <authorList>
            <person name="Rong J.-C."/>
            <person name="Yi M.-L."/>
            <person name="Zhao Q."/>
        </authorList>
    </citation>
    <scope>NUCLEOTIDE SEQUENCE</scope>
    <source>
        <strain evidence="7">NBRC 110045</strain>
    </source>
</reference>
<dbReference type="PANTHER" id="PTHR40079:SF4">
    <property type="entry name" value="GH26 DOMAIN-CONTAINING PROTEIN-RELATED"/>
    <property type="match status" value="1"/>
</dbReference>
<dbReference type="Pfam" id="PF02156">
    <property type="entry name" value="Glyco_hydro_26"/>
    <property type="match status" value="1"/>
</dbReference>
<keyword evidence="8" id="KW-1185">Reference proteome</keyword>
<accession>A0AA52EJC9</accession>
<evidence type="ECO:0000313" key="8">
    <source>
        <dbReference type="Proteomes" id="UP001268683"/>
    </source>
</evidence>
<evidence type="ECO:0000256" key="2">
    <source>
        <dbReference type="ARBA" id="ARBA00022801"/>
    </source>
</evidence>
<evidence type="ECO:0000313" key="7">
    <source>
        <dbReference type="EMBL" id="WND03574.1"/>
    </source>
</evidence>
<dbReference type="InterPro" id="IPR022790">
    <property type="entry name" value="GH26_dom"/>
</dbReference>
<evidence type="ECO:0000256" key="1">
    <source>
        <dbReference type="ARBA" id="ARBA00007754"/>
    </source>
</evidence>
<proteinExistence type="inferred from homology"/>
<organism evidence="7 8">
    <name type="scientific">Temperatibacter marinus</name>
    <dbReference type="NCBI Taxonomy" id="1456591"/>
    <lineage>
        <taxon>Bacteria</taxon>
        <taxon>Pseudomonadati</taxon>
        <taxon>Pseudomonadota</taxon>
        <taxon>Alphaproteobacteria</taxon>
        <taxon>Kordiimonadales</taxon>
        <taxon>Temperatibacteraceae</taxon>
        <taxon>Temperatibacter</taxon>
    </lineage>
</organism>
<sequence length="399" mass="44511">MHAILKAITLLLSLVAFSMTAEGIDQTSRPLWVTEKVMLIMGQDLESVREWQASSCCRMPAGITTYLGFYHIDDKRDHFRGLGLDNSGQPHLTLADWGAGGSNAYLAAQEYPHAALVIGLSIAEADEKGGVKNIAAGMHDAKISKLAQFFKVIDKPVYLRIGYEFDGAWNAGYEQVENYKAAWRRIVDGLTAEGVTNINYVWQAGTSPVDDVIEGGQREAIADWYPGDDYVDWIGSSLFNRLDQSRPVKDGLVIPTSRSLQQEVLEFARARKKPVMIAESAPQGYDLKNLTYRNVSPLWDGEAGQDVRQLTAEQLWAEWFEPTFNFIDKNKDVIKAFAYINANWDAQSMWGAPYAAGYWGDSRIQTTEALLKKWLAATGQPHFIHGSPTLFKQLKAGHK</sequence>
<dbReference type="GO" id="GO:0006080">
    <property type="term" value="P:substituted mannan metabolic process"/>
    <property type="evidence" value="ECO:0007669"/>
    <property type="project" value="InterPro"/>
</dbReference>
<feature type="chain" id="PRO_5041442444" evidence="5">
    <location>
        <begin position="22"/>
        <end position="399"/>
    </location>
</feature>
<keyword evidence="2 4" id="KW-0378">Hydrolase</keyword>
<protein>
    <submittedName>
        <fullName evidence="7">Glycosyl hydrolase</fullName>
    </submittedName>
</protein>
<name>A0AA52EJC9_9PROT</name>
<dbReference type="PANTHER" id="PTHR40079">
    <property type="entry name" value="MANNAN ENDO-1,4-BETA-MANNOSIDASE E-RELATED"/>
    <property type="match status" value="1"/>
</dbReference>
<dbReference type="EMBL" id="CP123872">
    <property type="protein sequence ID" value="WND03574.1"/>
    <property type="molecule type" value="Genomic_DNA"/>
</dbReference>
<dbReference type="Gene3D" id="3.20.20.80">
    <property type="entry name" value="Glycosidases"/>
    <property type="match status" value="1"/>
</dbReference>
<keyword evidence="5" id="KW-0732">Signal</keyword>
<dbReference type="InterPro" id="IPR017853">
    <property type="entry name" value="GH"/>
</dbReference>
<evidence type="ECO:0000256" key="5">
    <source>
        <dbReference type="SAM" id="SignalP"/>
    </source>
</evidence>
<feature type="signal peptide" evidence="5">
    <location>
        <begin position="1"/>
        <end position="21"/>
    </location>
</feature>
<dbReference type="SUPFAM" id="SSF51445">
    <property type="entry name" value="(Trans)glycosidases"/>
    <property type="match status" value="1"/>
</dbReference>
<feature type="active site" description="Proton donor" evidence="4">
    <location>
        <position position="164"/>
    </location>
</feature>
<dbReference type="PROSITE" id="PS51764">
    <property type="entry name" value="GH26"/>
    <property type="match status" value="1"/>
</dbReference>
<dbReference type="RefSeq" id="WP_310799427.1">
    <property type="nucleotide sequence ID" value="NZ_CP123872.1"/>
</dbReference>
<dbReference type="Proteomes" id="UP001268683">
    <property type="component" value="Chromosome"/>
</dbReference>
<keyword evidence="3 4" id="KW-0326">Glycosidase</keyword>
<dbReference type="GO" id="GO:0016985">
    <property type="term" value="F:mannan endo-1,4-beta-mannosidase activity"/>
    <property type="evidence" value="ECO:0007669"/>
    <property type="project" value="InterPro"/>
</dbReference>
<gene>
    <name evidence="7" type="ORF">QGN29_04200</name>
</gene>
<dbReference type="InterPro" id="IPR000805">
    <property type="entry name" value="Glyco_hydro_26"/>
</dbReference>
<comment type="similarity">
    <text evidence="1 4">Belongs to the glycosyl hydrolase 26 family.</text>
</comment>
<dbReference type="KEGG" id="tmk:QGN29_04200"/>
<evidence type="ECO:0000256" key="4">
    <source>
        <dbReference type="PROSITE-ProRule" id="PRU01100"/>
    </source>
</evidence>
<evidence type="ECO:0000256" key="3">
    <source>
        <dbReference type="ARBA" id="ARBA00023295"/>
    </source>
</evidence>